<organism evidence="15 16">
    <name type="scientific">Marinobacter litoralis</name>
    <dbReference type="NCBI Taxonomy" id="187981"/>
    <lineage>
        <taxon>Bacteria</taxon>
        <taxon>Pseudomonadati</taxon>
        <taxon>Pseudomonadota</taxon>
        <taxon>Gammaproteobacteria</taxon>
        <taxon>Pseudomonadales</taxon>
        <taxon>Marinobacteraceae</taxon>
        <taxon>Marinobacter</taxon>
    </lineage>
</organism>
<dbReference type="GO" id="GO:0016655">
    <property type="term" value="F:oxidoreductase activity, acting on NAD(P)H, quinone or similar compound as acceptor"/>
    <property type="evidence" value="ECO:0007669"/>
    <property type="project" value="UniProtKB-ARBA"/>
</dbReference>
<comment type="function">
    <text evidence="11">Component of the sulfite reductase complex that catalyzes the 6-electron reduction of sulfite to sulfide. This is one of several activities required for the biosynthesis of L-cysteine from sulfate. The flavoprotein component catalyzes the electron flow from NADPH -&gt; FAD -&gt; FMN to the hemoprotein component.</text>
</comment>
<feature type="binding site" evidence="12">
    <location>
        <begin position="519"/>
        <end position="520"/>
    </location>
    <ligand>
        <name>NADP(+)</name>
        <dbReference type="ChEBI" id="CHEBI:58349"/>
    </ligand>
</feature>
<dbReference type="OrthoDB" id="9816402at2"/>
<dbReference type="GO" id="GO:0050660">
    <property type="term" value="F:flavin adenine dinucleotide binding"/>
    <property type="evidence" value="ECO:0007669"/>
    <property type="project" value="InterPro"/>
</dbReference>
<gene>
    <name evidence="15" type="primary">cysJ</name>
    <name evidence="15" type="ORF">DOQ08_01001</name>
</gene>
<dbReference type="PROSITE" id="PS51384">
    <property type="entry name" value="FAD_FR"/>
    <property type="match status" value="1"/>
</dbReference>
<keyword evidence="8 11" id="KW-0560">Oxidoreductase</keyword>
<evidence type="ECO:0000256" key="3">
    <source>
        <dbReference type="ARBA" id="ARBA00022630"/>
    </source>
</evidence>
<keyword evidence="4 11" id="KW-0288">FMN</keyword>
<dbReference type="PIRSF" id="PIRSF000207">
    <property type="entry name" value="SiR-FP_CysJ"/>
    <property type="match status" value="1"/>
</dbReference>
<dbReference type="InterPro" id="IPR010199">
    <property type="entry name" value="CysJ"/>
</dbReference>
<feature type="binding site" evidence="12">
    <location>
        <position position="561"/>
    </location>
    <ligand>
        <name>NADP(+)</name>
        <dbReference type="ChEBI" id="CHEBI:58349"/>
    </ligand>
</feature>
<evidence type="ECO:0000256" key="11">
    <source>
        <dbReference type="PIRNR" id="PIRNR000207"/>
    </source>
</evidence>
<dbReference type="InterPro" id="IPR017938">
    <property type="entry name" value="Riboflavin_synthase-like_b-brl"/>
</dbReference>
<evidence type="ECO:0000256" key="9">
    <source>
        <dbReference type="ARBA" id="ARBA00023192"/>
    </source>
</evidence>
<keyword evidence="2 11" id="KW-0028">Amino-acid biosynthesis</keyword>
<evidence type="ECO:0000256" key="6">
    <source>
        <dbReference type="ARBA" id="ARBA00022857"/>
    </source>
</evidence>
<keyword evidence="9 11" id="KW-0198">Cysteine biosynthesis</keyword>
<dbReference type="EMBL" id="QMDL01000001">
    <property type="protein sequence ID" value="RMJ06314.1"/>
    <property type="molecule type" value="Genomic_DNA"/>
</dbReference>
<dbReference type="Gene3D" id="3.40.50.80">
    <property type="entry name" value="Nucleotide-binding domain of ferredoxin-NADP reductase (FNR) module"/>
    <property type="match status" value="1"/>
</dbReference>
<sequence length="599" mass="66742">MTTDFSTSPFSGEQQQRLSQLLAELRTDQIYWLAGYLSAYCATPSERGAVPSAPEQTTSKPELTILFGSQTGNAEGIAEQLAAQANDQGIVAKVVDLADYKPKQIKQEQWLALVTSTHGEGEPPDNTLDFHEYVMGKKAPKLDSLKFSVLALGDSSYEFFCETGKQLDQRFSELGGTAITERVDCDVDYEELAEQWISKLLHTISEQSGSSGPTVSGLSSSAATATESTYNRKNPFKATVLTNQLLNGRGSSKEVRHIEFSLEGSGLHYKPGDALAVCPENPPELVSELIRALGFDPNGRVNLADDEHSLQDALTHYREITLLTPPLLKQWAELADSDELCALVSDTAELRRWSEGRDLLDLIRQWPAQKLTAQQLVDSLRKLPPRLYSISSSQAADEDEVHITVAAVRYSSHGRDRAGVASTWLADRLEEGAEVPVYIDSNKTFALPDNDETPVIMIGPGTGVAPFRAFMQEREERDATGDNWLLFGDRSFRSDFLYQTEWLKWRESGLLSKLDVAFSRDQQEKRYVQHCLVEQGADVWAWLNRGAAIYVCGDADKMAPDVHQTLLSIVSEHGNMTAEQAEDFLRQMNRDKRYQRDVY</sequence>
<name>A0A3M2RM69_9GAMM</name>
<evidence type="ECO:0000256" key="10">
    <source>
        <dbReference type="ARBA" id="ARBA00052219"/>
    </source>
</evidence>
<dbReference type="GO" id="GO:0019344">
    <property type="term" value="P:cysteine biosynthetic process"/>
    <property type="evidence" value="ECO:0007669"/>
    <property type="project" value="UniProtKB-KW"/>
</dbReference>
<feature type="binding site" evidence="12">
    <location>
        <position position="410"/>
    </location>
    <ligand>
        <name>FAD</name>
        <dbReference type="ChEBI" id="CHEBI:57692"/>
    </ligand>
</feature>
<dbReference type="GO" id="GO:0070814">
    <property type="term" value="P:hydrogen sulfide biosynthetic process"/>
    <property type="evidence" value="ECO:0007669"/>
    <property type="project" value="UniProtKB-UniPathway"/>
</dbReference>
<keyword evidence="5 11" id="KW-0274">FAD</keyword>
<comment type="caution">
    <text evidence="15">The sequence shown here is derived from an EMBL/GenBank/DDBJ whole genome shotgun (WGS) entry which is preliminary data.</text>
</comment>
<dbReference type="UniPathway" id="UPA00140">
    <property type="reaction ID" value="UER00207"/>
</dbReference>
<feature type="domain" description="FAD-binding FR-type" evidence="14">
    <location>
        <begin position="233"/>
        <end position="448"/>
    </location>
</feature>
<comment type="subunit">
    <text evidence="11">Alpha(8)-beta(8). The alpha component is a flavoprotein, the beta component is a hemoprotein.</text>
</comment>
<accession>A0A3M2RM69</accession>
<dbReference type="PROSITE" id="PS50902">
    <property type="entry name" value="FLAVODOXIN_LIKE"/>
    <property type="match status" value="1"/>
</dbReference>
<evidence type="ECO:0000313" key="16">
    <source>
        <dbReference type="Proteomes" id="UP000265903"/>
    </source>
</evidence>
<proteinExistence type="predicted"/>
<comment type="cofactor">
    <cofactor evidence="11 12">
        <name>FAD</name>
        <dbReference type="ChEBI" id="CHEBI:57692"/>
    </cofactor>
    <text evidence="11 12">Binds 1 FAD per subunit.</text>
</comment>
<dbReference type="FunFam" id="3.40.50.80:FF:000001">
    <property type="entry name" value="NADPH--cytochrome P450 reductase 1"/>
    <property type="match status" value="1"/>
</dbReference>
<feature type="binding site" evidence="12">
    <location>
        <begin position="152"/>
        <end position="161"/>
    </location>
    <ligand>
        <name>FMN</name>
        <dbReference type="ChEBI" id="CHEBI:58210"/>
    </ligand>
</feature>
<feature type="binding site" evidence="12">
    <location>
        <begin position="69"/>
        <end position="74"/>
    </location>
    <ligand>
        <name>FMN</name>
        <dbReference type="ChEBI" id="CHEBI:58210"/>
    </ligand>
</feature>
<comment type="cofactor">
    <cofactor evidence="11 12">
        <name>FMN</name>
        <dbReference type="ChEBI" id="CHEBI:58210"/>
    </cofactor>
    <text evidence="11 12">Binds 1 FMN per subunit.</text>
</comment>
<feature type="binding site" evidence="12">
    <location>
        <begin position="404"/>
        <end position="406"/>
    </location>
    <ligand>
        <name>FAD</name>
        <dbReference type="ChEBI" id="CHEBI:57692"/>
    </ligand>
</feature>
<evidence type="ECO:0000256" key="12">
    <source>
        <dbReference type="PIRSR" id="PIRSR000207-1"/>
    </source>
</evidence>
<feature type="binding site" evidence="12">
    <location>
        <begin position="525"/>
        <end position="529"/>
    </location>
    <ligand>
        <name>NADP(+)</name>
        <dbReference type="ChEBI" id="CHEBI:58349"/>
    </ligand>
</feature>
<feature type="binding site" evidence="12">
    <location>
        <position position="599"/>
    </location>
    <ligand>
        <name>FAD</name>
        <dbReference type="ChEBI" id="CHEBI:57692"/>
    </ligand>
</feature>
<dbReference type="GO" id="GO:0004783">
    <property type="term" value="F:sulfite reductase (NADPH) activity"/>
    <property type="evidence" value="ECO:0007669"/>
    <property type="project" value="UniProtKB-EC"/>
</dbReference>
<dbReference type="PRINTS" id="PR00369">
    <property type="entry name" value="FLAVODOXIN"/>
</dbReference>
<dbReference type="Pfam" id="PF00175">
    <property type="entry name" value="NAD_binding_1"/>
    <property type="match status" value="1"/>
</dbReference>
<keyword evidence="1 11" id="KW-0813">Transport</keyword>
<feature type="binding site" evidence="12">
    <location>
        <begin position="386"/>
        <end position="389"/>
    </location>
    <ligand>
        <name>FAD</name>
        <dbReference type="ChEBI" id="CHEBI:57692"/>
    </ligand>
</feature>
<dbReference type="PANTHER" id="PTHR19384">
    <property type="entry name" value="NITRIC OXIDE SYNTHASE-RELATED"/>
    <property type="match status" value="1"/>
</dbReference>
<dbReference type="EC" id="1.8.1.2" evidence="11"/>
<dbReference type="InterPro" id="IPR017927">
    <property type="entry name" value="FAD-bd_FR_type"/>
</dbReference>
<dbReference type="InterPro" id="IPR008254">
    <property type="entry name" value="Flavodoxin/NO_synth"/>
</dbReference>
<dbReference type="CDD" id="cd06199">
    <property type="entry name" value="SiR"/>
    <property type="match status" value="1"/>
</dbReference>
<evidence type="ECO:0000259" key="13">
    <source>
        <dbReference type="PROSITE" id="PS50902"/>
    </source>
</evidence>
<evidence type="ECO:0000256" key="8">
    <source>
        <dbReference type="ARBA" id="ARBA00023002"/>
    </source>
</evidence>
<feature type="domain" description="Flavodoxin-like" evidence="13">
    <location>
        <begin position="63"/>
        <end position="201"/>
    </location>
</feature>
<comment type="catalytic activity">
    <reaction evidence="10 11">
        <text>hydrogen sulfide + 3 NADP(+) + 3 H2O = sulfite + 3 NADPH + 4 H(+)</text>
        <dbReference type="Rhea" id="RHEA:13801"/>
        <dbReference type="ChEBI" id="CHEBI:15377"/>
        <dbReference type="ChEBI" id="CHEBI:15378"/>
        <dbReference type="ChEBI" id="CHEBI:17359"/>
        <dbReference type="ChEBI" id="CHEBI:29919"/>
        <dbReference type="ChEBI" id="CHEBI:57783"/>
        <dbReference type="ChEBI" id="CHEBI:58349"/>
        <dbReference type="EC" id="1.8.1.2"/>
    </reaction>
</comment>
<feature type="binding site" evidence="12">
    <location>
        <position position="321"/>
    </location>
    <ligand>
        <name>FAD</name>
        <dbReference type="ChEBI" id="CHEBI:57692"/>
    </ligand>
</feature>
<keyword evidence="7 11" id="KW-0249">Electron transport</keyword>
<evidence type="ECO:0000256" key="5">
    <source>
        <dbReference type="ARBA" id="ARBA00022827"/>
    </source>
</evidence>
<dbReference type="Proteomes" id="UP000265903">
    <property type="component" value="Unassembled WGS sequence"/>
</dbReference>
<dbReference type="SUPFAM" id="SSF52218">
    <property type="entry name" value="Flavoproteins"/>
    <property type="match status" value="1"/>
</dbReference>
<evidence type="ECO:0000256" key="7">
    <source>
        <dbReference type="ARBA" id="ARBA00022982"/>
    </source>
</evidence>
<feature type="binding site" evidence="12">
    <location>
        <begin position="116"/>
        <end position="119"/>
    </location>
    <ligand>
        <name>FMN</name>
        <dbReference type="ChEBI" id="CHEBI:58210"/>
    </ligand>
</feature>
<dbReference type="InterPro" id="IPR003097">
    <property type="entry name" value="CysJ-like_FAD-binding"/>
</dbReference>
<dbReference type="Gene3D" id="3.40.50.360">
    <property type="match status" value="1"/>
</dbReference>
<dbReference type="Gene3D" id="1.20.990.10">
    <property type="entry name" value="NADPH-cytochrome p450 Reductase, Chain A, domain 3"/>
    <property type="match status" value="1"/>
</dbReference>
<evidence type="ECO:0000256" key="2">
    <source>
        <dbReference type="ARBA" id="ARBA00022605"/>
    </source>
</evidence>
<dbReference type="Gene3D" id="2.40.30.10">
    <property type="entry name" value="Translation factors"/>
    <property type="match status" value="1"/>
</dbReference>
<keyword evidence="3 11" id="KW-0285">Flavoprotein</keyword>
<dbReference type="GO" id="GO:0005829">
    <property type="term" value="C:cytosol"/>
    <property type="evidence" value="ECO:0007669"/>
    <property type="project" value="TreeGrafter"/>
</dbReference>
<dbReference type="AlphaFoldDB" id="A0A3M2RM69"/>
<evidence type="ECO:0000259" key="14">
    <source>
        <dbReference type="PROSITE" id="PS51384"/>
    </source>
</evidence>
<dbReference type="GO" id="GO:0010181">
    <property type="term" value="F:FMN binding"/>
    <property type="evidence" value="ECO:0007669"/>
    <property type="project" value="InterPro"/>
</dbReference>
<comment type="pathway">
    <text evidence="11">Sulfur metabolism; hydrogen sulfide biosynthesis; hydrogen sulfide from sulfite (NADPH route): step 1/1.</text>
</comment>
<dbReference type="SUPFAM" id="SSF63380">
    <property type="entry name" value="Riboflavin synthase domain-like"/>
    <property type="match status" value="1"/>
</dbReference>
<dbReference type="InterPro" id="IPR001709">
    <property type="entry name" value="Flavoprot_Pyr_Nucl_cyt_Rdtase"/>
</dbReference>
<evidence type="ECO:0000256" key="4">
    <source>
        <dbReference type="ARBA" id="ARBA00022643"/>
    </source>
</evidence>
<dbReference type="Pfam" id="PF00258">
    <property type="entry name" value="Flavodoxin_1"/>
    <property type="match status" value="1"/>
</dbReference>
<dbReference type="InterPro" id="IPR023173">
    <property type="entry name" value="NADPH_Cyt_P450_Rdtase_alpha"/>
</dbReference>
<dbReference type="InterPro" id="IPR001433">
    <property type="entry name" value="OxRdtase_FAD/NAD-bd"/>
</dbReference>
<dbReference type="InterPro" id="IPR039261">
    <property type="entry name" value="FNR_nucleotide-bd"/>
</dbReference>
<dbReference type="InterPro" id="IPR001094">
    <property type="entry name" value="Flavdoxin-like"/>
</dbReference>
<protein>
    <recommendedName>
        <fullName evidence="11">Sulfite reductase [NADPH] flavoprotein alpha-component</fullName>
        <shortName evidence="11">SiR-FP</shortName>
        <ecNumber evidence="11">1.8.1.2</ecNumber>
    </recommendedName>
</protein>
<keyword evidence="6 11" id="KW-0521">NADP</keyword>
<dbReference type="PANTHER" id="PTHR19384:SF128">
    <property type="entry name" value="NADPH OXIDOREDUCTASE A"/>
    <property type="match status" value="1"/>
</dbReference>
<dbReference type="PRINTS" id="PR00371">
    <property type="entry name" value="FPNCR"/>
</dbReference>
<dbReference type="SUPFAM" id="SSF52343">
    <property type="entry name" value="Ferredoxin reductase-like, C-terminal NADP-linked domain"/>
    <property type="match status" value="1"/>
</dbReference>
<evidence type="ECO:0000256" key="1">
    <source>
        <dbReference type="ARBA" id="ARBA00022448"/>
    </source>
</evidence>
<reference evidence="15 16" key="1">
    <citation type="submission" date="2018-08" db="EMBL/GenBank/DDBJ databases">
        <title>Whole Genome Sequence of the Moderate Halophilic Marine Bacterium Marinobacter litoralis Sw-45.</title>
        <authorList>
            <person name="Musa H."/>
        </authorList>
    </citation>
    <scope>NUCLEOTIDE SEQUENCE [LARGE SCALE GENOMIC DNA]</scope>
    <source>
        <strain evidence="15 16">Sw-45</strain>
    </source>
</reference>
<dbReference type="InterPro" id="IPR029039">
    <property type="entry name" value="Flavoprotein-like_sf"/>
</dbReference>
<keyword evidence="16" id="KW-1185">Reference proteome</keyword>
<dbReference type="Pfam" id="PF00667">
    <property type="entry name" value="FAD_binding_1"/>
    <property type="match status" value="1"/>
</dbReference>
<evidence type="ECO:0000313" key="15">
    <source>
        <dbReference type="EMBL" id="RMJ06314.1"/>
    </source>
</evidence>
<dbReference type="RefSeq" id="WP_114333763.1">
    <property type="nucleotide sequence ID" value="NZ_QMDL01000001.1"/>
</dbReference>
<feature type="binding site" evidence="12">
    <location>
        <begin position="419"/>
        <end position="422"/>
    </location>
    <ligand>
        <name>FAD</name>
        <dbReference type="ChEBI" id="CHEBI:57692"/>
    </ligand>
</feature>
<dbReference type="NCBIfam" id="TIGR01931">
    <property type="entry name" value="cysJ"/>
    <property type="match status" value="1"/>
</dbReference>